<dbReference type="EMBL" id="OU896719">
    <property type="protein sequence ID" value="CAG9816290.1"/>
    <property type="molecule type" value="Genomic_DNA"/>
</dbReference>
<dbReference type="Proteomes" id="UP001153737">
    <property type="component" value="Chromosome 13"/>
</dbReference>
<organism evidence="1 2">
    <name type="scientific">Phaedon cochleariae</name>
    <name type="common">Mustard beetle</name>
    <dbReference type="NCBI Taxonomy" id="80249"/>
    <lineage>
        <taxon>Eukaryota</taxon>
        <taxon>Metazoa</taxon>
        <taxon>Ecdysozoa</taxon>
        <taxon>Arthropoda</taxon>
        <taxon>Hexapoda</taxon>
        <taxon>Insecta</taxon>
        <taxon>Pterygota</taxon>
        <taxon>Neoptera</taxon>
        <taxon>Endopterygota</taxon>
        <taxon>Coleoptera</taxon>
        <taxon>Polyphaga</taxon>
        <taxon>Cucujiformia</taxon>
        <taxon>Chrysomeloidea</taxon>
        <taxon>Chrysomelidae</taxon>
        <taxon>Chrysomelinae</taxon>
        <taxon>Chrysomelini</taxon>
        <taxon>Phaedon</taxon>
    </lineage>
</organism>
<name>A0A9N9X1R0_PHACE</name>
<sequence length="165" mass="18905">MAAIHIIQSSLSNKSSDKNSKIQSIPCKILADCDANVKQYFDDCTTAKEDGSLTASFRGYPLEGQKVNLPEGYKVIVLNENVKPETESDERKFYVVNQFSDIFSWNWDRKPSKNDAIIQALQWIDVAEAVSRSCNAWFSNISKFFCFSYTVLLKLLREIKLRMEK</sequence>
<dbReference type="PANTHER" id="PTHR47204">
    <property type="entry name" value="OS02G0168900 PROTEIN"/>
    <property type="match status" value="1"/>
</dbReference>
<protein>
    <submittedName>
        <fullName evidence="1">Uncharacterized protein</fullName>
    </submittedName>
</protein>
<dbReference type="OrthoDB" id="6222486at2759"/>
<dbReference type="AlphaFoldDB" id="A0A9N9X1R0"/>
<dbReference type="CDD" id="cd09271">
    <property type="entry name" value="RNase_H2-C"/>
    <property type="match status" value="1"/>
</dbReference>
<reference evidence="1" key="1">
    <citation type="submission" date="2022-01" db="EMBL/GenBank/DDBJ databases">
        <authorList>
            <person name="King R."/>
        </authorList>
    </citation>
    <scope>NUCLEOTIDE SEQUENCE</scope>
</reference>
<evidence type="ECO:0000313" key="1">
    <source>
        <dbReference type="EMBL" id="CAG9816290.1"/>
    </source>
</evidence>
<accession>A0A9N9X1R0</accession>
<keyword evidence="2" id="KW-1185">Reference proteome</keyword>
<dbReference type="Pfam" id="PF08615">
    <property type="entry name" value="RNase_H2_suC"/>
    <property type="match status" value="1"/>
</dbReference>
<reference evidence="1" key="2">
    <citation type="submission" date="2022-10" db="EMBL/GenBank/DDBJ databases">
        <authorList>
            <consortium name="ENA_rothamsted_submissions"/>
            <consortium name="culmorum"/>
            <person name="King R."/>
        </authorList>
    </citation>
    <scope>NUCLEOTIDE SEQUENCE</scope>
</reference>
<dbReference type="PANTHER" id="PTHR47204:SF1">
    <property type="entry name" value="RIBONUCLEASE H2 SUBUNIT C"/>
    <property type="match status" value="1"/>
</dbReference>
<dbReference type="GO" id="GO:0032299">
    <property type="term" value="C:ribonuclease H2 complex"/>
    <property type="evidence" value="ECO:0007669"/>
    <property type="project" value="InterPro"/>
</dbReference>
<dbReference type="Gene3D" id="2.40.128.680">
    <property type="match status" value="1"/>
</dbReference>
<gene>
    <name evidence="1" type="ORF">PHAECO_LOCUS3907</name>
</gene>
<dbReference type="GO" id="GO:0006401">
    <property type="term" value="P:RNA catabolic process"/>
    <property type="evidence" value="ECO:0007669"/>
    <property type="project" value="InterPro"/>
</dbReference>
<dbReference type="InterPro" id="IPR013924">
    <property type="entry name" value="RNase_H2_suC"/>
</dbReference>
<evidence type="ECO:0000313" key="2">
    <source>
        <dbReference type="Proteomes" id="UP001153737"/>
    </source>
</evidence>
<proteinExistence type="predicted"/>